<keyword evidence="8" id="KW-0472">Membrane</keyword>
<evidence type="ECO:0000259" key="9">
    <source>
        <dbReference type="PROSITE" id="PS50109"/>
    </source>
</evidence>
<dbReference type="GO" id="GO:0004673">
    <property type="term" value="F:protein histidine kinase activity"/>
    <property type="evidence" value="ECO:0007669"/>
    <property type="project" value="UniProtKB-EC"/>
</dbReference>
<accession>A0A4Q9DTK0</accession>
<evidence type="ECO:0000256" key="8">
    <source>
        <dbReference type="SAM" id="Phobius"/>
    </source>
</evidence>
<feature type="transmembrane region" description="Helical" evidence="8">
    <location>
        <begin position="76"/>
        <end position="94"/>
    </location>
</feature>
<dbReference type="InterPro" id="IPR005467">
    <property type="entry name" value="His_kinase_dom"/>
</dbReference>
<comment type="catalytic activity">
    <reaction evidence="1">
        <text>ATP + protein L-histidine = ADP + protein N-phospho-L-histidine.</text>
        <dbReference type="EC" id="2.7.13.3"/>
    </reaction>
</comment>
<feature type="transmembrane region" description="Helical" evidence="8">
    <location>
        <begin position="164"/>
        <end position="184"/>
    </location>
</feature>
<feature type="domain" description="Histidine kinase" evidence="9">
    <location>
        <begin position="242"/>
        <end position="453"/>
    </location>
</feature>
<sequence length="457" mass="51351">MLFVWIGLWTVGLLLILTDPKRSTTRWISSIAFTGGSGGLSAVLGDSIIPYLAAHAGYTEQTLHIWQLIEIALSKVCYYGLPYTFLMFTLVYYPQPIPRKLLTAAPYALLAPIAVSFAFQPKDTAPIPYSYVMLWTTPYILLGVALLAVAAFRERNTYLRLNRMLTMIAAAPTLMFAMFTMYILPAYYGVYDFWRYNLWVIIFTLAVILVSSLRYGFMGLQISIQNQKRDYTLRAITSGTAILNHAIKNDVGKIKLFSQKLKMDARASGNVSAEADIEVIMSATQHIYEMMSRIQGQTQEVDLQLEEHRLDAIIRDTLSALEPEFSAGQVEVAADLRYEKPFVCDSAQLTEVFTNLFTNAAEAMPGGGKLHVKLFETKRTIVAEVQDTGAGMDKKQLKRVFDPFYTTKAGKKLNFGLGLSYCYHVIQKHKGRMNIDSKPGKGTTVYISFSKRHHALK</sequence>
<dbReference type="EC" id="2.7.13.3" evidence="2"/>
<dbReference type="Pfam" id="PF02518">
    <property type="entry name" value="HATPase_c"/>
    <property type="match status" value="1"/>
</dbReference>
<evidence type="ECO:0000256" key="3">
    <source>
        <dbReference type="ARBA" id="ARBA00022679"/>
    </source>
</evidence>
<dbReference type="SUPFAM" id="SSF55874">
    <property type="entry name" value="ATPase domain of HSP90 chaperone/DNA topoisomerase II/histidine kinase"/>
    <property type="match status" value="1"/>
</dbReference>
<evidence type="ECO:0000256" key="1">
    <source>
        <dbReference type="ARBA" id="ARBA00000085"/>
    </source>
</evidence>
<evidence type="ECO:0000256" key="5">
    <source>
        <dbReference type="ARBA" id="ARBA00022777"/>
    </source>
</evidence>
<dbReference type="PANTHER" id="PTHR43065:SF46">
    <property type="entry name" value="C4-DICARBOXYLATE TRANSPORT SENSOR PROTEIN DCTB"/>
    <property type="match status" value="1"/>
</dbReference>
<keyword evidence="3" id="KW-0808">Transferase</keyword>
<dbReference type="EMBL" id="SIRE01000005">
    <property type="protein sequence ID" value="TBL80263.1"/>
    <property type="molecule type" value="Genomic_DNA"/>
</dbReference>
<evidence type="ECO:0000256" key="7">
    <source>
        <dbReference type="ARBA" id="ARBA00023012"/>
    </source>
</evidence>
<gene>
    <name evidence="10" type="ORF">EYB31_07545</name>
</gene>
<dbReference type="InterPro" id="IPR036890">
    <property type="entry name" value="HATPase_C_sf"/>
</dbReference>
<dbReference type="InterPro" id="IPR003594">
    <property type="entry name" value="HATPase_dom"/>
</dbReference>
<dbReference type="RefSeq" id="WP_131012677.1">
    <property type="nucleotide sequence ID" value="NZ_SIRE01000005.1"/>
</dbReference>
<evidence type="ECO:0000256" key="4">
    <source>
        <dbReference type="ARBA" id="ARBA00022741"/>
    </source>
</evidence>
<keyword evidence="4" id="KW-0547">Nucleotide-binding</keyword>
<dbReference type="PANTHER" id="PTHR43065">
    <property type="entry name" value="SENSOR HISTIDINE KINASE"/>
    <property type="match status" value="1"/>
</dbReference>
<dbReference type="Proteomes" id="UP000293142">
    <property type="component" value="Unassembled WGS sequence"/>
</dbReference>
<dbReference type="OrthoDB" id="9121833at2"/>
<dbReference type="GO" id="GO:0005524">
    <property type="term" value="F:ATP binding"/>
    <property type="evidence" value="ECO:0007669"/>
    <property type="project" value="UniProtKB-KW"/>
</dbReference>
<keyword evidence="6" id="KW-0067">ATP-binding</keyword>
<dbReference type="Gene3D" id="3.30.565.10">
    <property type="entry name" value="Histidine kinase-like ATPase, C-terminal domain"/>
    <property type="match status" value="1"/>
</dbReference>
<dbReference type="InterPro" id="IPR004358">
    <property type="entry name" value="Sig_transdc_His_kin-like_C"/>
</dbReference>
<evidence type="ECO:0000313" key="10">
    <source>
        <dbReference type="EMBL" id="TBL80263.1"/>
    </source>
</evidence>
<feature type="transmembrane region" description="Helical" evidence="8">
    <location>
        <begin position="131"/>
        <end position="152"/>
    </location>
</feature>
<protein>
    <recommendedName>
        <fullName evidence="2">histidine kinase</fullName>
        <ecNumber evidence="2">2.7.13.3</ecNumber>
    </recommendedName>
</protein>
<dbReference type="GO" id="GO:0000160">
    <property type="term" value="P:phosphorelay signal transduction system"/>
    <property type="evidence" value="ECO:0007669"/>
    <property type="project" value="UniProtKB-KW"/>
</dbReference>
<name>A0A4Q9DTK0_9BACL</name>
<keyword evidence="7" id="KW-0902">Two-component regulatory system</keyword>
<keyword evidence="8" id="KW-1133">Transmembrane helix</keyword>
<reference evidence="10 11" key="1">
    <citation type="submission" date="2019-02" db="EMBL/GenBank/DDBJ databases">
        <title>Paenibacillus sp. nov., isolated from surface-sterilized tissue of Thalictrum simplex L.</title>
        <authorList>
            <person name="Tuo L."/>
        </authorList>
    </citation>
    <scope>NUCLEOTIDE SEQUENCE [LARGE SCALE GENOMIC DNA]</scope>
    <source>
        <strain evidence="10 11">N2SHLJ1</strain>
    </source>
</reference>
<dbReference type="PRINTS" id="PR00344">
    <property type="entry name" value="BCTRLSENSOR"/>
</dbReference>
<proteinExistence type="predicted"/>
<evidence type="ECO:0000256" key="6">
    <source>
        <dbReference type="ARBA" id="ARBA00022840"/>
    </source>
</evidence>
<dbReference type="AlphaFoldDB" id="A0A4Q9DTK0"/>
<comment type="caution">
    <text evidence="10">The sequence shown here is derived from an EMBL/GenBank/DDBJ whole genome shotgun (WGS) entry which is preliminary data.</text>
</comment>
<feature type="transmembrane region" description="Helical" evidence="8">
    <location>
        <begin position="196"/>
        <end position="217"/>
    </location>
</feature>
<keyword evidence="5 10" id="KW-0418">Kinase</keyword>
<evidence type="ECO:0000313" key="11">
    <source>
        <dbReference type="Proteomes" id="UP000293142"/>
    </source>
</evidence>
<dbReference type="SMART" id="SM00387">
    <property type="entry name" value="HATPase_c"/>
    <property type="match status" value="1"/>
</dbReference>
<dbReference type="PROSITE" id="PS50109">
    <property type="entry name" value="HIS_KIN"/>
    <property type="match status" value="1"/>
</dbReference>
<feature type="transmembrane region" description="Helical" evidence="8">
    <location>
        <begin position="101"/>
        <end position="119"/>
    </location>
</feature>
<evidence type="ECO:0000256" key="2">
    <source>
        <dbReference type="ARBA" id="ARBA00012438"/>
    </source>
</evidence>
<keyword evidence="8" id="KW-0812">Transmembrane</keyword>
<organism evidence="10 11">
    <name type="scientific">Paenibacillus thalictri</name>
    <dbReference type="NCBI Taxonomy" id="2527873"/>
    <lineage>
        <taxon>Bacteria</taxon>
        <taxon>Bacillati</taxon>
        <taxon>Bacillota</taxon>
        <taxon>Bacilli</taxon>
        <taxon>Bacillales</taxon>
        <taxon>Paenibacillaceae</taxon>
        <taxon>Paenibacillus</taxon>
    </lineage>
</organism>
<keyword evidence="11" id="KW-1185">Reference proteome</keyword>